<proteinExistence type="predicted"/>
<evidence type="ECO:0000313" key="4">
    <source>
        <dbReference type="Proteomes" id="UP000077202"/>
    </source>
</evidence>
<name>A0A176W7K3_MARPO</name>
<dbReference type="Pfam" id="PF22600">
    <property type="entry name" value="MTPAP-like_central"/>
    <property type="match status" value="1"/>
</dbReference>
<gene>
    <name evidence="3" type="ORF">AXG93_115s1420</name>
</gene>
<dbReference type="GO" id="GO:0031123">
    <property type="term" value="P:RNA 3'-end processing"/>
    <property type="evidence" value="ECO:0007669"/>
    <property type="project" value="TreeGrafter"/>
</dbReference>
<dbReference type="PANTHER" id="PTHR12271">
    <property type="entry name" value="POLY A POLYMERASE CID PAP -RELATED"/>
    <property type="match status" value="1"/>
</dbReference>
<feature type="compositionally biased region" description="Acidic residues" evidence="1">
    <location>
        <begin position="18"/>
        <end position="27"/>
    </location>
</feature>
<dbReference type="InterPro" id="IPR054708">
    <property type="entry name" value="MTPAP-like_central"/>
</dbReference>
<protein>
    <recommendedName>
        <fullName evidence="2">Poly(A) RNA polymerase mitochondrial-like central palm domain-containing protein</fullName>
    </recommendedName>
</protein>
<keyword evidence="4" id="KW-1185">Reference proteome</keyword>
<feature type="region of interest" description="Disordered" evidence="1">
    <location>
        <begin position="395"/>
        <end position="467"/>
    </location>
</feature>
<evidence type="ECO:0000313" key="3">
    <source>
        <dbReference type="EMBL" id="OAE28452.1"/>
    </source>
</evidence>
<feature type="compositionally biased region" description="Polar residues" evidence="1">
    <location>
        <begin position="591"/>
        <end position="612"/>
    </location>
</feature>
<feature type="domain" description="Poly(A) RNA polymerase mitochondrial-like central palm" evidence="2">
    <location>
        <begin position="67"/>
        <end position="152"/>
    </location>
</feature>
<dbReference type="InterPro" id="IPR043519">
    <property type="entry name" value="NT_sf"/>
</dbReference>
<dbReference type="SUPFAM" id="SSF81631">
    <property type="entry name" value="PAP/OAS1 substrate-binding domain"/>
    <property type="match status" value="1"/>
</dbReference>
<dbReference type="Gene3D" id="3.30.460.10">
    <property type="entry name" value="Beta Polymerase, domain 2"/>
    <property type="match status" value="1"/>
</dbReference>
<dbReference type="Proteomes" id="UP000077202">
    <property type="component" value="Unassembled WGS sequence"/>
</dbReference>
<dbReference type="PANTHER" id="PTHR12271:SF134">
    <property type="entry name" value="NUCLEOTIDYLTRANSFERASE FAMILY PROTEIN"/>
    <property type="match status" value="1"/>
</dbReference>
<evidence type="ECO:0000259" key="2">
    <source>
        <dbReference type="Pfam" id="PF22600"/>
    </source>
</evidence>
<dbReference type="GO" id="GO:0016779">
    <property type="term" value="F:nucleotidyltransferase activity"/>
    <property type="evidence" value="ECO:0007669"/>
    <property type="project" value="TreeGrafter"/>
</dbReference>
<comment type="caution">
    <text evidence="3">The sequence shown here is derived from an EMBL/GenBank/DDBJ whole genome shotgun (WGS) entry which is preliminary data.</text>
</comment>
<reference evidence="3" key="1">
    <citation type="submission" date="2016-03" db="EMBL/GenBank/DDBJ databases">
        <title>Mechanisms controlling the formation of the plant cell surface in tip-growing cells are functionally conserved among land plants.</title>
        <authorList>
            <person name="Honkanen S."/>
            <person name="Jones V.A."/>
            <person name="Morieri G."/>
            <person name="Champion C."/>
            <person name="Hetherington A.J."/>
            <person name="Kelly S."/>
            <person name="Saint-Marcoux D."/>
            <person name="Proust H."/>
            <person name="Prescott H."/>
            <person name="Dolan L."/>
        </authorList>
    </citation>
    <scope>NUCLEOTIDE SEQUENCE [LARGE SCALE GENOMIC DNA]</scope>
    <source>
        <tissue evidence="3">Whole gametophyte</tissue>
    </source>
</reference>
<dbReference type="AlphaFoldDB" id="A0A176W7K3"/>
<feature type="region of interest" description="Disordered" evidence="1">
    <location>
        <begin position="584"/>
        <end position="657"/>
    </location>
</feature>
<dbReference type="EMBL" id="LVLJ01001739">
    <property type="protein sequence ID" value="OAE28452.1"/>
    <property type="molecule type" value="Genomic_DNA"/>
</dbReference>
<sequence>MQEGSREFGGSPDPTGFDSEDDGDDVPTDGPIVLSSHQVNEKALELERQQAGQLYFTDKVQALMKDMFNEVYAALQPKPDDRDKRIRVIKFIENFVKHKIPGSSISAFGSFVMDLYTASSDLDLSLNLSDGKRQCSRNDKVHYLRKVANALYGLQKGEFLLPVYQPFPTSESVMCLDGKNCRFNVSIQLLKLAKFLGLQIYVPLALTQVKGEVMGEETQRQQFEEWNIEFVVYMFACSVPPTRLFLPDVESCLNVVATRVWLFKDSGFGANNLESVPELFGSFFVKLVAVENLWGHGLCSSTYEGKWISKIWPKNHIGCISVEDFADRTQNVARSVSRKEFELIYQCFHATLSNLKDPVNNVMDSTDLRVYLFGAKQRHRALDHARLAATHVDFSQSGNGWSTNESRSSVSSNRGHQPHMDTSIQFNHSRVHSAPSHTTTGASGYRDNAQDGPGFQHHMSRSWNPGRVVNLSHGHAVNPDPQRAVQFTHEDLEYTVTHVDLVNPDPQRAVQFTHEDLEYTVTHVDLVKRSHVRDIGQPTLDSETASAASRNRHVYRNSRVLGSRVARSRDSSCDGSVVHVEPTQVARNGDLSATNRPGTYQPNTSARGTTPSGHRRYGRGNRSRGACTSVVGGDVQPHNLSNHQRHGDSTVDGRWQT</sequence>
<dbReference type="Gene3D" id="1.10.1410.10">
    <property type="match status" value="1"/>
</dbReference>
<evidence type="ECO:0000256" key="1">
    <source>
        <dbReference type="SAM" id="MobiDB-lite"/>
    </source>
</evidence>
<feature type="compositionally biased region" description="Low complexity" evidence="1">
    <location>
        <begin position="402"/>
        <end position="414"/>
    </location>
</feature>
<dbReference type="SUPFAM" id="SSF81301">
    <property type="entry name" value="Nucleotidyltransferase"/>
    <property type="match status" value="1"/>
</dbReference>
<accession>A0A176W7K3</accession>
<organism evidence="3 4">
    <name type="scientific">Marchantia polymorpha subsp. ruderalis</name>
    <dbReference type="NCBI Taxonomy" id="1480154"/>
    <lineage>
        <taxon>Eukaryota</taxon>
        <taxon>Viridiplantae</taxon>
        <taxon>Streptophyta</taxon>
        <taxon>Embryophyta</taxon>
        <taxon>Marchantiophyta</taxon>
        <taxon>Marchantiopsida</taxon>
        <taxon>Marchantiidae</taxon>
        <taxon>Marchantiales</taxon>
        <taxon>Marchantiaceae</taxon>
        <taxon>Marchantia</taxon>
    </lineage>
</organism>
<feature type="region of interest" description="Disordered" evidence="1">
    <location>
        <begin position="1"/>
        <end position="33"/>
    </location>
</feature>
<feature type="compositionally biased region" description="Basic residues" evidence="1">
    <location>
        <begin position="613"/>
        <end position="622"/>
    </location>
</feature>